<evidence type="ECO:0000256" key="12">
    <source>
        <dbReference type="ARBA" id="ARBA00049187"/>
    </source>
</evidence>
<dbReference type="FunFam" id="3.30.390.30:FF:000001">
    <property type="entry name" value="Dihydrolipoyl dehydrogenase"/>
    <property type="match status" value="1"/>
</dbReference>
<dbReference type="Gene3D" id="3.30.390.30">
    <property type="match status" value="1"/>
</dbReference>
<reference evidence="19 20" key="1">
    <citation type="submission" date="2017-04" db="EMBL/GenBank/DDBJ databases">
        <authorList>
            <person name="Afonso C.L."/>
            <person name="Miller P.J."/>
            <person name="Scott M.A."/>
            <person name="Spackman E."/>
            <person name="Goraichik I."/>
            <person name="Dimitrov K.M."/>
            <person name="Suarez D.L."/>
            <person name="Swayne D.E."/>
        </authorList>
    </citation>
    <scope>NUCLEOTIDE SEQUENCE [LARGE SCALE GENOMIC DNA]</scope>
    <source>
        <strain evidence="19 20">DSM 43828</strain>
    </source>
</reference>
<feature type="domain" description="Pyridine nucleotide-disulphide oxidoreductase dimerisation" evidence="17">
    <location>
        <begin position="337"/>
        <end position="443"/>
    </location>
</feature>
<comment type="catalytic activity">
    <reaction evidence="12 16">
        <text>N(6)-[(R)-dihydrolipoyl]-L-lysyl-[protein] + NAD(+) = N(6)-[(R)-lipoyl]-L-lysyl-[protein] + NADH + H(+)</text>
        <dbReference type="Rhea" id="RHEA:15045"/>
        <dbReference type="Rhea" id="RHEA-COMP:10474"/>
        <dbReference type="Rhea" id="RHEA-COMP:10475"/>
        <dbReference type="ChEBI" id="CHEBI:15378"/>
        <dbReference type="ChEBI" id="CHEBI:57540"/>
        <dbReference type="ChEBI" id="CHEBI:57945"/>
        <dbReference type="ChEBI" id="CHEBI:83099"/>
        <dbReference type="ChEBI" id="CHEBI:83100"/>
        <dbReference type="EC" id="1.8.1.4"/>
    </reaction>
</comment>
<feature type="binding site" evidence="14">
    <location>
        <position position="262"/>
    </location>
    <ligand>
        <name>NAD(+)</name>
        <dbReference type="ChEBI" id="CHEBI:57540"/>
    </ligand>
</feature>
<feature type="binding site" evidence="14">
    <location>
        <position position="115"/>
    </location>
    <ligand>
        <name>FAD</name>
        <dbReference type="ChEBI" id="CHEBI:57692"/>
    </ligand>
</feature>
<dbReference type="InterPro" id="IPR012999">
    <property type="entry name" value="Pyr_OxRdtase_I_AS"/>
</dbReference>
<evidence type="ECO:0000259" key="17">
    <source>
        <dbReference type="Pfam" id="PF02852"/>
    </source>
</evidence>
<dbReference type="PANTHER" id="PTHR22912:SF217">
    <property type="entry name" value="DIHYDROLIPOYL DEHYDROGENASE"/>
    <property type="match status" value="1"/>
</dbReference>
<keyword evidence="20" id="KW-1185">Reference proteome</keyword>
<evidence type="ECO:0000256" key="1">
    <source>
        <dbReference type="ARBA" id="ARBA00004496"/>
    </source>
</evidence>
<evidence type="ECO:0000256" key="11">
    <source>
        <dbReference type="ARBA" id="ARBA00023284"/>
    </source>
</evidence>
<keyword evidence="6 16" id="KW-0285">Flavoprotein</keyword>
<evidence type="ECO:0000256" key="7">
    <source>
        <dbReference type="ARBA" id="ARBA00022827"/>
    </source>
</evidence>
<comment type="similarity">
    <text evidence="2 16">Belongs to the class-I pyridine nucleotide-disulfide oxidoreductase family.</text>
</comment>
<evidence type="ECO:0000256" key="13">
    <source>
        <dbReference type="PIRSR" id="PIRSR000350-2"/>
    </source>
</evidence>
<accession>A0A1Y5Y2V1</accession>
<evidence type="ECO:0000256" key="15">
    <source>
        <dbReference type="PIRSR" id="PIRSR000350-4"/>
    </source>
</evidence>
<protein>
    <recommendedName>
        <fullName evidence="4 16">Dihydrolipoyl dehydrogenase</fullName>
        <ecNumber evidence="3 16">1.8.1.4</ecNumber>
    </recommendedName>
</protein>
<dbReference type="PIRSF" id="PIRSF000350">
    <property type="entry name" value="Mercury_reductase_MerA"/>
    <property type="match status" value="1"/>
</dbReference>
<dbReference type="GO" id="GO:0004148">
    <property type="term" value="F:dihydrolipoyl dehydrogenase (NADH) activity"/>
    <property type="evidence" value="ECO:0007669"/>
    <property type="project" value="UniProtKB-EC"/>
</dbReference>
<dbReference type="PRINTS" id="PR00368">
    <property type="entry name" value="FADPNR"/>
</dbReference>
<evidence type="ECO:0000256" key="6">
    <source>
        <dbReference type="ARBA" id="ARBA00022630"/>
    </source>
</evidence>
<evidence type="ECO:0000256" key="16">
    <source>
        <dbReference type="RuleBase" id="RU003692"/>
    </source>
</evidence>
<dbReference type="EC" id="1.8.1.4" evidence="3 16"/>
<evidence type="ECO:0000259" key="18">
    <source>
        <dbReference type="Pfam" id="PF07992"/>
    </source>
</evidence>
<comment type="cofactor">
    <cofactor evidence="14 16">
        <name>FAD</name>
        <dbReference type="ChEBI" id="CHEBI:57692"/>
    </cofactor>
    <text evidence="14 16">Binds 1 FAD per subunit.</text>
</comment>
<evidence type="ECO:0000256" key="4">
    <source>
        <dbReference type="ARBA" id="ARBA00016961"/>
    </source>
</evidence>
<dbReference type="InterPro" id="IPR050151">
    <property type="entry name" value="Class-I_Pyr_Nuc-Dis_Oxidored"/>
</dbReference>
<feature type="binding site" evidence="14">
    <location>
        <position position="52"/>
    </location>
    <ligand>
        <name>FAD</name>
        <dbReference type="ChEBI" id="CHEBI:57692"/>
    </ligand>
</feature>
<sequence length="456" mass="48048">MSDTSADLVILGGGSGGYACAFRAAELGLSVIVVEKDKLGGTCLHRGCIPTKALLHAAEIADNVREGDQFGVKSSLEGIDINGVNSYKDGVVSQLYKGLQGLAKLNKVQMVEGTGTFVAPNAVDVNGTRYTGKNVVLASGSYAKTLPGLDLGGRIISSDQALNLDYVPERVVVLGGGVIGVEFASVWRSFGAEVTIVEALPRLVPLEDEYASKQLERAFRKRGIKFKTGVRFTGATQTDDAVTVSLESGEQFEADLLLVAVGRGPNTAAMGYEEAGVKMDRGFVLTDERLRTNLPNVYAVGDIVPGLQLAHRGFQQGIFVAEQIAGQNPKVIDEAGIPRVTYCKPEVASVGLTEAAAKEKYGDVQTLVYDLAGNGKSKILKTSGGVKVIKAPDGPVVGMTLVGERVGELIGEAQLIYGWEAYPEDVAPLIHAHPTQTEAIGEAFLALAGKPLHVHG</sequence>
<dbReference type="InterPro" id="IPR036188">
    <property type="entry name" value="FAD/NAD-bd_sf"/>
</dbReference>
<keyword evidence="5" id="KW-0963">Cytoplasm</keyword>
<organism evidence="19 20">
    <name type="scientific">Kibdelosporangium aridum</name>
    <dbReference type="NCBI Taxonomy" id="2030"/>
    <lineage>
        <taxon>Bacteria</taxon>
        <taxon>Bacillati</taxon>
        <taxon>Actinomycetota</taxon>
        <taxon>Actinomycetes</taxon>
        <taxon>Pseudonocardiales</taxon>
        <taxon>Pseudonocardiaceae</taxon>
        <taxon>Kibdelosporangium</taxon>
    </lineage>
</organism>
<dbReference type="EMBL" id="FWXV01000009">
    <property type="protein sequence ID" value="SMD23261.1"/>
    <property type="molecule type" value="Genomic_DNA"/>
</dbReference>
<dbReference type="RefSeq" id="WP_033383603.1">
    <property type="nucleotide sequence ID" value="NZ_FWXV01000009.1"/>
</dbReference>
<feature type="domain" description="FAD/NAD(P)-binding" evidence="18">
    <location>
        <begin position="7"/>
        <end position="317"/>
    </location>
</feature>
<evidence type="ECO:0000256" key="9">
    <source>
        <dbReference type="ARBA" id="ARBA00023027"/>
    </source>
</evidence>
<keyword evidence="7 14" id="KW-0274">FAD</keyword>
<dbReference type="InterPro" id="IPR016156">
    <property type="entry name" value="FAD/NAD-linked_Rdtase_dimer_sf"/>
</dbReference>
<dbReference type="OrthoDB" id="4678789at2"/>
<dbReference type="AlphaFoldDB" id="A0A1Y5Y2V1"/>
<feature type="binding site" evidence="14">
    <location>
        <begin position="175"/>
        <end position="182"/>
    </location>
    <ligand>
        <name>NAD(+)</name>
        <dbReference type="ChEBI" id="CHEBI:57540"/>
    </ligand>
</feature>
<dbReference type="PRINTS" id="PR00411">
    <property type="entry name" value="PNDRDTASEI"/>
</dbReference>
<feature type="disulfide bond" description="Redox-active" evidence="15">
    <location>
        <begin position="43"/>
        <end position="48"/>
    </location>
</feature>
<dbReference type="Pfam" id="PF07992">
    <property type="entry name" value="Pyr_redox_2"/>
    <property type="match status" value="1"/>
</dbReference>
<evidence type="ECO:0000313" key="19">
    <source>
        <dbReference type="EMBL" id="SMD23261.1"/>
    </source>
</evidence>
<evidence type="ECO:0000256" key="14">
    <source>
        <dbReference type="PIRSR" id="PIRSR000350-3"/>
    </source>
</evidence>
<dbReference type="SUPFAM" id="SSF55424">
    <property type="entry name" value="FAD/NAD-linked reductases, dimerisation (C-terminal) domain"/>
    <property type="match status" value="1"/>
</dbReference>
<feature type="binding site" evidence="14">
    <location>
        <position position="198"/>
    </location>
    <ligand>
        <name>NAD(+)</name>
        <dbReference type="ChEBI" id="CHEBI:57540"/>
    </ligand>
</feature>
<dbReference type="GO" id="GO:0006103">
    <property type="term" value="P:2-oxoglutarate metabolic process"/>
    <property type="evidence" value="ECO:0007669"/>
    <property type="project" value="TreeGrafter"/>
</dbReference>
<dbReference type="PROSITE" id="PS00076">
    <property type="entry name" value="PYRIDINE_REDOX_1"/>
    <property type="match status" value="1"/>
</dbReference>
<feature type="binding site" evidence="14">
    <location>
        <position position="302"/>
    </location>
    <ligand>
        <name>FAD</name>
        <dbReference type="ChEBI" id="CHEBI:57692"/>
    </ligand>
</feature>
<feature type="active site" description="Proton acceptor" evidence="13">
    <location>
        <position position="433"/>
    </location>
</feature>
<evidence type="ECO:0000256" key="8">
    <source>
        <dbReference type="ARBA" id="ARBA00023002"/>
    </source>
</evidence>
<keyword evidence="9 14" id="KW-0520">NAD</keyword>
<name>A0A1Y5Y2V1_KIBAR</name>
<comment type="miscellaneous">
    <text evidence="16">The active site is a redox-active disulfide bond.</text>
</comment>
<keyword evidence="11 16" id="KW-0676">Redox-active center</keyword>
<evidence type="ECO:0000256" key="2">
    <source>
        <dbReference type="ARBA" id="ARBA00007532"/>
    </source>
</evidence>
<dbReference type="InterPro" id="IPR023753">
    <property type="entry name" value="FAD/NAD-binding_dom"/>
</dbReference>
<dbReference type="InterPro" id="IPR001100">
    <property type="entry name" value="Pyr_nuc-diS_OxRdtase"/>
</dbReference>
<dbReference type="SUPFAM" id="SSF51905">
    <property type="entry name" value="FAD/NAD(P)-binding domain"/>
    <property type="match status" value="1"/>
</dbReference>
<dbReference type="GO" id="GO:0050660">
    <property type="term" value="F:flavin adenine dinucleotide binding"/>
    <property type="evidence" value="ECO:0007669"/>
    <property type="project" value="InterPro"/>
</dbReference>
<dbReference type="InterPro" id="IPR004099">
    <property type="entry name" value="Pyr_nucl-diS_OxRdtase_dimer"/>
</dbReference>
<evidence type="ECO:0000313" key="20">
    <source>
        <dbReference type="Proteomes" id="UP000192674"/>
    </source>
</evidence>
<keyword evidence="14" id="KW-0547">Nucleotide-binding</keyword>
<evidence type="ECO:0000256" key="3">
    <source>
        <dbReference type="ARBA" id="ARBA00012608"/>
    </source>
</evidence>
<gene>
    <name evidence="19" type="ORF">SAMN05661093_07835</name>
</gene>
<dbReference type="InterPro" id="IPR006258">
    <property type="entry name" value="Lipoamide_DH"/>
</dbReference>
<dbReference type="NCBIfam" id="TIGR01350">
    <property type="entry name" value="lipoamide_DH"/>
    <property type="match status" value="1"/>
</dbReference>
<proteinExistence type="inferred from homology"/>
<keyword evidence="10" id="KW-1015">Disulfide bond</keyword>
<dbReference type="GO" id="GO:0005737">
    <property type="term" value="C:cytoplasm"/>
    <property type="evidence" value="ECO:0007669"/>
    <property type="project" value="UniProtKB-SubCell"/>
</dbReference>
<evidence type="ECO:0000256" key="5">
    <source>
        <dbReference type="ARBA" id="ARBA00022490"/>
    </source>
</evidence>
<dbReference type="Gene3D" id="3.50.50.60">
    <property type="entry name" value="FAD/NAD(P)-binding domain"/>
    <property type="match status" value="2"/>
</dbReference>
<dbReference type="Proteomes" id="UP000192674">
    <property type="component" value="Unassembled WGS sequence"/>
</dbReference>
<evidence type="ECO:0000256" key="10">
    <source>
        <dbReference type="ARBA" id="ARBA00023157"/>
    </source>
</evidence>
<dbReference type="PANTHER" id="PTHR22912">
    <property type="entry name" value="DISULFIDE OXIDOREDUCTASE"/>
    <property type="match status" value="1"/>
</dbReference>
<keyword evidence="8 16" id="KW-0560">Oxidoreductase</keyword>
<comment type="subcellular location">
    <subcellularLocation>
        <location evidence="1">Cytoplasm</location>
    </subcellularLocation>
</comment>
<dbReference type="Pfam" id="PF02852">
    <property type="entry name" value="Pyr_redox_dim"/>
    <property type="match status" value="1"/>
</dbReference>